<name>A0A074VJY2_AURM1</name>
<dbReference type="GeneID" id="63921855"/>
<protein>
    <submittedName>
        <fullName evidence="1">Uncharacterized protein</fullName>
    </submittedName>
</protein>
<keyword evidence="2" id="KW-1185">Reference proteome</keyword>
<dbReference type="HOGENOM" id="CLU_384935_0_0_1"/>
<dbReference type="RefSeq" id="XP_040877856.1">
    <property type="nucleotide sequence ID" value="XM_041028482.1"/>
</dbReference>
<reference evidence="1 2" key="1">
    <citation type="journal article" date="2014" name="BMC Genomics">
        <title>Genome sequencing of four Aureobasidium pullulans varieties: biotechnological potential, stress tolerance, and description of new species.</title>
        <authorList>
            <person name="Gostin Ar C."/>
            <person name="Ohm R.A."/>
            <person name="Kogej T."/>
            <person name="Sonjak S."/>
            <person name="Turk M."/>
            <person name="Zajc J."/>
            <person name="Zalar P."/>
            <person name="Grube M."/>
            <person name="Sun H."/>
            <person name="Han J."/>
            <person name="Sharma A."/>
            <person name="Chiniquy J."/>
            <person name="Ngan C.Y."/>
            <person name="Lipzen A."/>
            <person name="Barry K."/>
            <person name="Grigoriev I.V."/>
            <person name="Gunde-Cimerman N."/>
        </authorList>
    </citation>
    <scope>NUCLEOTIDE SEQUENCE [LARGE SCALE GENOMIC DNA]</scope>
    <source>
        <strain evidence="1 2">CBS 110374</strain>
    </source>
</reference>
<evidence type="ECO:0000313" key="2">
    <source>
        <dbReference type="Proteomes" id="UP000030672"/>
    </source>
</evidence>
<dbReference type="STRING" id="1043003.A0A074VJY2"/>
<organism evidence="1 2">
    <name type="scientific">Aureobasidium melanogenum (strain CBS 110374)</name>
    <name type="common">Aureobasidium pullulans var. melanogenum</name>
    <dbReference type="NCBI Taxonomy" id="1043003"/>
    <lineage>
        <taxon>Eukaryota</taxon>
        <taxon>Fungi</taxon>
        <taxon>Dikarya</taxon>
        <taxon>Ascomycota</taxon>
        <taxon>Pezizomycotina</taxon>
        <taxon>Dothideomycetes</taxon>
        <taxon>Dothideomycetidae</taxon>
        <taxon>Dothideales</taxon>
        <taxon>Saccotheciaceae</taxon>
        <taxon>Aureobasidium</taxon>
    </lineage>
</organism>
<gene>
    <name evidence="1" type="ORF">M437DRAFT_86543</name>
</gene>
<sequence length="718" mass="81003">MSTATQPDKVRLDKYKWPSGWDPTGYPVKCAHSTQNYTGTGSFKNSRTGSTTNCMFLKANAEGVVRGYTRDRQYFYIAVAPEWSSRDTSKGDLGWVPAGWLFIGLLRKHGDTRITREGVELARLNNTIKFNLNVSGLDALTAVLTLTFGGAYHCMDILTFIPDDNWNTLRDLGPKKLATLITAGIKKAAPDYYKLLNGHADWVLRDVQKAGRQFTQSDNTRSLIYSIGYYFRDKAAGQYIGYTGDGLEREEGHDRDIEVSNAWHYQYARGYKEKTHRVICDLGDKAQAAKIGPWAEQALILINKSQAYFCKYPNVGSIGLDALTAEETQTDENDADDDEIKAEAVDRRIQARLLIEIFNKACAKVPTFRPNTYKEKVVGLNHESPVAKFGVFRKFPYTRIVDPTGMTIYRSHYHPARKNNNQPFQNLLIEGVKSEGDDNFVLYFARGGPLPPVGARTAIVIEIKPNNKRHEIPYARLPPVSSVRGYTECNSVGIRVEWQENGKTMSMPVQSQFSYKLVEDANGNAIRGVQVNLVKMQGLLRHLRQTKLAAAPAWFKNYGVARIFDVTYNHLRQEINMKEIFNQNRPVTLTKNDIVLTNDEIRQAFFDIGVPHDRIDVSWEVLNQKGHGLKRKTCDRCYTMNLIRLLGNSLPAECDHSSGKPCTACQGMGLLCTFTDTDDLRANAALIEASSYIAVDRRMGRNFRFIEQIPDSHVKEGK</sequence>
<dbReference type="AlphaFoldDB" id="A0A074VJY2"/>
<proteinExistence type="predicted"/>
<evidence type="ECO:0000313" key="1">
    <source>
        <dbReference type="EMBL" id="KEQ60833.1"/>
    </source>
</evidence>
<dbReference type="Proteomes" id="UP000030672">
    <property type="component" value="Unassembled WGS sequence"/>
</dbReference>
<dbReference type="EMBL" id="KL584841">
    <property type="protein sequence ID" value="KEQ60833.1"/>
    <property type="molecule type" value="Genomic_DNA"/>
</dbReference>
<accession>A0A074VJY2</accession>